<dbReference type="AlphaFoldDB" id="A0A511X5K9"/>
<proteinExistence type="predicted"/>
<dbReference type="EMBL" id="BJYF01000001">
    <property type="protein sequence ID" value="GEN58241.1"/>
    <property type="molecule type" value="Genomic_DNA"/>
</dbReference>
<reference evidence="1 2" key="1">
    <citation type="submission" date="2019-07" db="EMBL/GenBank/DDBJ databases">
        <title>Whole genome shotgun sequence of Acetobacter nitrogenifigens NBRC 105050.</title>
        <authorList>
            <person name="Hosoyama A."/>
            <person name="Uohara A."/>
            <person name="Ohji S."/>
            <person name="Ichikawa N."/>
        </authorList>
    </citation>
    <scope>NUCLEOTIDE SEQUENCE [LARGE SCALE GENOMIC DNA]</scope>
    <source>
        <strain evidence="1 2">NBRC 105050</strain>
    </source>
</reference>
<accession>A0A511X5K9</accession>
<keyword evidence="2" id="KW-1185">Reference proteome</keyword>
<dbReference type="STRING" id="1120919.GCA_000429165_00130"/>
<evidence type="ECO:0008006" key="3">
    <source>
        <dbReference type="Google" id="ProtNLM"/>
    </source>
</evidence>
<dbReference type="Proteomes" id="UP000321635">
    <property type="component" value="Unassembled WGS sequence"/>
</dbReference>
<comment type="caution">
    <text evidence="1">The sequence shown here is derived from an EMBL/GenBank/DDBJ whole genome shotgun (WGS) entry which is preliminary data.</text>
</comment>
<evidence type="ECO:0000313" key="2">
    <source>
        <dbReference type="Proteomes" id="UP000321635"/>
    </source>
</evidence>
<evidence type="ECO:0000313" key="1">
    <source>
        <dbReference type="EMBL" id="GEN58241.1"/>
    </source>
</evidence>
<name>A0A511X5K9_9PROT</name>
<protein>
    <recommendedName>
        <fullName evidence="3">Glycosyltransferase 2-like domain-containing protein</fullName>
    </recommendedName>
</protein>
<sequence>MHMETASTLVDSFLSDDVPELRPRAFDNIRSLYYCQTPVYVPSFNNPTYVVKMLRQLFRYRFNNITIVDSGSNYSKMKDVLGKLDSDCVCNVVRLSRNMGPRHIVKSCEFYDSLPELFCLTDPDIAFNENLPVDFMRQLTDLTDYFKIGKAGFALSLKHRSRMKHDKYLNSKQMGPTHIWEWESQFWRYKLGRLPDGSEVFDAPIDTTFALYNKKYFKPDRFFDAVRVSGNFESEHTPWYQGSVLPAEEERVYQRTGKFSNYRPASVQV</sequence>
<organism evidence="1 2">
    <name type="scientific">Acetobacter nitrogenifigens DSM 23921 = NBRC 105050</name>
    <dbReference type="NCBI Taxonomy" id="1120919"/>
    <lineage>
        <taxon>Bacteria</taxon>
        <taxon>Pseudomonadati</taxon>
        <taxon>Pseudomonadota</taxon>
        <taxon>Alphaproteobacteria</taxon>
        <taxon>Acetobacterales</taxon>
        <taxon>Acetobacteraceae</taxon>
        <taxon>Acetobacter</taxon>
    </lineage>
</organism>
<gene>
    <name evidence="1" type="ORF">ANI02nite_01250</name>
</gene>